<dbReference type="AlphaFoldDB" id="A0A818PWK1"/>
<sequence length="283" mass="34013">MLEIRLYELYDYVTLFLIAESNLTLSGKPKPLYLKENWSRFARYHNKIRRVEIDLMNSINKTMDAWHNERTMRNEGIRLALPNSKSITFMNSIIYIYMEFYLIFPRDFLLLTSDLDEIPKFRFIQALASCQLPTPFQSLVLQCDFYYYSFEFLSATYRYFPGVTISRFSPNDKIPLDLRVGRFYNRPMLSTCFHCSYCFDRLETVRLKTASFSHIELNLPKFQEPKHIIDCFRNGKDLYDRHSERFRRVNINEIELPQLVQVERERFMYMLDRSSPNAGFRDV</sequence>
<name>A0A818PWK1_9BILA</name>
<protein>
    <submittedName>
        <fullName evidence="1">Uncharacterized protein</fullName>
    </submittedName>
</protein>
<dbReference type="InterPro" id="IPR006813">
    <property type="entry name" value="Glyco_trans_17"/>
</dbReference>
<reference evidence="1" key="1">
    <citation type="submission" date="2021-02" db="EMBL/GenBank/DDBJ databases">
        <authorList>
            <person name="Nowell W R."/>
        </authorList>
    </citation>
    <scope>NUCLEOTIDE SEQUENCE</scope>
</reference>
<dbReference type="Pfam" id="PF04724">
    <property type="entry name" value="Glyco_transf_17"/>
    <property type="match status" value="1"/>
</dbReference>
<dbReference type="PANTHER" id="PTHR12224">
    <property type="entry name" value="BETA-1,4-MANNOSYL-GLYCOPROTEIN BETA-1,4-N-ACETYLGLUCOSAMINYL-TRANSFERASE"/>
    <property type="match status" value="1"/>
</dbReference>
<dbReference type="Proteomes" id="UP000663836">
    <property type="component" value="Unassembled WGS sequence"/>
</dbReference>
<gene>
    <name evidence="1" type="ORF">JBS370_LOCUS5328</name>
</gene>
<dbReference type="PANTHER" id="PTHR12224:SF0">
    <property type="entry name" value="BETA-1,4-MANNOSYL-GLYCOPROTEIN 4-BETA-N-ACETYLGLUCOSAMINYLTRANSFERASE"/>
    <property type="match status" value="1"/>
</dbReference>
<evidence type="ECO:0000313" key="1">
    <source>
        <dbReference type="EMBL" id="CAF3631835.1"/>
    </source>
</evidence>
<dbReference type="GO" id="GO:0003830">
    <property type="term" value="F:beta-1,4-mannosylglycoprotein 4-beta-N-acetylglucosaminyltransferase activity"/>
    <property type="evidence" value="ECO:0007669"/>
    <property type="project" value="InterPro"/>
</dbReference>
<dbReference type="GO" id="GO:0006044">
    <property type="term" value="P:N-acetylglucosamine metabolic process"/>
    <property type="evidence" value="ECO:0007669"/>
    <property type="project" value="TreeGrafter"/>
</dbReference>
<dbReference type="GO" id="GO:0016020">
    <property type="term" value="C:membrane"/>
    <property type="evidence" value="ECO:0007669"/>
    <property type="project" value="InterPro"/>
</dbReference>
<organism evidence="1 2">
    <name type="scientific">Rotaria sordida</name>
    <dbReference type="NCBI Taxonomy" id="392033"/>
    <lineage>
        <taxon>Eukaryota</taxon>
        <taxon>Metazoa</taxon>
        <taxon>Spiralia</taxon>
        <taxon>Gnathifera</taxon>
        <taxon>Rotifera</taxon>
        <taxon>Eurotatoria</taxon>
        <taxon>Bdelloidea</taxon>
        <taxon>Philodinida</taxon>
        <taxon>Philodinidae</taxon>
        <taxon>Rotaria</taxon>
    </lineage>
</organism>
<proteinExistence type="predicted"/>
<evidence type="ECO:0000313" key="2">
    <source>
        <dbReference type="Proteomes" id="UP000663836"/>
    </source>
</evidence>
<dbReference type="EMBL" id="CAJOBD010000273">
    <property type="protein sequence ID" value="CAF3631835.1"/>
    <property type="molecule type" value="Genomic_DNA"/>
</dbReference>
<accession>A0A818PWK1</accession>
<comment type="caution">
    <text evidence="1">The sequence shown here is derived from an EMBL/GenBank/DDBJ whole genome shotgun (WGS) entry which is preliminary data.</text>
</comment>